<keyword evidence="3" id="KW-0732">Signal</keyword>
<evidence type="ECO:0000313" key="6">
    <source>
        <dbReference type="Proteomes" id="UP000472263"/>
    </source>
</evidence>
<name>A0A668A585_9TELE</name>
<dbReference type="Pfam" id="PF00047">
    <property type="entry name" value="ig"/>
    <property type="match status" value="1"/>
</dbReference>
<feature type="domain" description="Ig-like" evidence="4">
    <location>
        <begin position="124"/>
        <end position="211"/>
    </location>
</feature>
<keyword evidence="1" id="KW-1015">Disulfide bond</keyword>
<reference evidence="5" key="1">
    <citation type="submission" date="2019-06" db="EMBL/GenBank/DDBJ databases">
        <authorList>
            <consortium name="Wellcome Sanger Institute Data Sharing"/>
        </authorList>
    </citation>
    <scope>NUCLEOTIDE SEQUENCE [LARGE SCALE GENOMIC DNA]</scope>
</reference>
<dbReference type="Gene3D" id="2.60.40.10">
    <property type="entry name" value="Immunoglobulins"/>
    <property type="match status" value="2"/>
</dbReference>
<evidence type="ECO:0000259" key="4">
    <source>
        <dbReference type="PROSITE" id="PS50835"/>
    </source>
</evidence>
<dbReference type="GeneTree" id="ENSGT00530000067879"/>
<organism evidence="5 6">
    <name type="scientific">Myripristis murdjan</name>
    <name type="common">pinecone soldierfish</name>
    <dbReference type="NCBI Taxonomy" id="586833"/>
    <lineage>
        <taxon>Eukaryota</taxon>
        <taxon>Metazoa</taxon>
        <taxon>Chordata</taxon>
        <taxon>Craniata</taxon>
        <taxon>Vertebrata</taxon>
        <taxon>Euteleostomi</taxon>
        <taxon>Actinopterygii</taxon>
        <taxon>Neopterygii</taxon>
        <taxon>Teleostei</taxon>
        <taxon>Neoteleostei</taxon>
        <taxon>Acanthomorphata</taxon>
        <taxon>Holocentriformes</taxon>
        <taxon>Holocentridae</taxon>
        <taxon>Myripristis</taxon>
    </lineage>
</organism>
<dbReference type="SUPFAM" id="SSF48726">
    <property type="entry name" value="Immunoglobulin"/>
    <property type="match status" value="1"/>
</dbReference>
<dbReference type="Ensembl" id="ENSMMDT00005047247.1">
    <property type="protein sequence ID" value="ENSMMDP00005046328.1"/>
    <property type="gene ID" value="ENSMMDG00005021177.1"/>
</dbReference>
<feature type="signal peptide" evidence="3">
    <location>
        <begin position="1"/>
        <end position="23"/>
    </location>
</feature>
<evidence type="ECO:0000256" key="1">
    <source>
        <dbReference type="ARBA" id="ARBA00023157"/>
    </source>
</evidence>
<dbReference type="InterPro" id="IPR013151">
    <property type="entry name" value="Immunoglobulin_dom"/>
</dbReference>
<reference evidence="5" key="2">
    <citation type="submission" date="2025-08" db="UniProtKB">
        <authorList>
            <consortium name="Ensembl"/>
        </authorList>
    </citation>
    <scope>IDENTIFICATION</scope>
</reference>
<dbReference type="AlphaFoldDB" id="A0A668A585"/>
<evidence type="ECO:0000313" key="5">
    <source>
        <dbReference type="Ensembl" id="ENSMMDP00005046328.1"/>
    </source>
</evidence>
<feature type="chain" id="PRO_5025521018" description="Ig-like domain-containing protein" evidence="3">
    <location>
        <begin position="24"/>
        <end position="249"/>
    </location>
</feature>
<evidence type="ECO:0000256" key="2">
    <source>
        <dbReference type="ARBA" id="ARBA00023319"/>
    </source>
</evidence>
<dbReference type="PROSITE" id="PS50835">
    <property type="entry name" value="IG_LIKE"/>
    <property type="match status" value="2"/>
</dbReference>
<evidence type="ECO:0000256" key="3">
    <source>
        <dbReference type="SAM" id="SignalP"/>
    </source>
</evidence>
<dbReference type="InterPro" id="IPR036179">
    <property type="entry name" value="Ig-like_dom_sf"/>
</dbReference>
<keyword evidence="2" id="KW-0393">Immunoglobulin domain</keyword>
<dbReference type="Proteomes" id="UP000472263">
    <property type="component" value="Chromosome 13"/>
</dbReference>
<proteinExistence type="predicted"/>
<dbReference type="Pfam" id="PF08205">
    <property type="entry name" value="C2-set_2"/>
    <property type="match status" value="1"/>
</dbReference>
<feature type="domain" description="Ig-like" evidence="4">
    <location>
        <begin position="19"/>
        <end position="117"/>
    </location>
</feature>
<sequence length="249" mass="27484">NKLNALTTLTLTLILPALPGVAPLIQITGEVGGRVTFFCPSHKDKMLTLFYLQKGTTFVNGYHNVRDAELYRAIPHSHVNHTERTVDMWALKVSDSGEYSCHVQYSDSMKLDETRIHLTNYSTPTLSVLCDSDSSSCQVTCASYGGYPSSEVMWNSSTNANSQWWTPGNSSEEADPDSMLINSSSTVIVNCSGPLQTLNCSVGGFTSDNLTVCKHFDGQTKTHIYDTNILSIYFAVLWISVFQMCHEKG</sequence>
<keyword evidence="6" id="KW-1185">Reference proteome</keyword>
<dbReference type="InterPro" id="IPR007110">
    <property type="entry name" value="Ig-like_dom"/>
</dbReference>
<protein>
    <recommendedName>
        <fullName evidence="4">Ig-like domain-containing protein</fullName>
    </recommendedName>
</protein>
<reference evidence="5" key="3">
    <citation type="submission" date="2025-09" db="UniProtKB">
        <authorList>
            <consortium name="Ensembl"/>
        </authorList>
    </citation>
    <scope>IDENTIFICATION</scope>
</reference>
<dbReference type="InterPro" id="IPR013162">
    <property type="entry name" value="CD80_C2-set"/>
</dbReference>
<dbReference type="InterPro" id="IPR013783">
    <property type="entry name" value="Ig-like_fold"/>
</dbReference>
<accession>A0A668A585</accession>